<proteinExistence type="inferred from homology"/>
<evidence type="ECO:0000256" key="1">
    <source>
        <dbReference type="ARBA" id="ARBA00022517"/>
    </source>
</evidence>
<evidence type="ECO:0000256" key="4">
    <source>
        <dbReference type="ARBA" id="ARBA00022737"/>
    </source>
</evidence>
<keyword evidence="13" id="KW-1185">Reference proteome</keyword>
<evidence type="ECO:0000256" key="9">
    <source>
        <dbReference type="SAM" id="MobiDB-lite"/>
    </source>
</evidence>
<name>A0ABR4JDP6_9EURO</name>
<dbReference type="SUPFAM" id="SSF50978">
    <property type="entry name" value="WD40 repeat-like"/>
    <property type="match status" value="1"/>
</dbReference>
<evidence type="ECO:0000256" key="2">
    <source>
        <dbReference type="ARBA" id="ARBA00022552"/>
    </source>
</evidence>
<dbReference type="InterPro" id="IPR019775">
    <property type="entry name" value="WD40_repeat_CS"/>
</dbReference>
<evidence type="ECO:0000313" key="12">
    <source>
        <dbReference type="EMBL" id="KAL2838163.1"/>
    </source>
</evidence>
<dbReference type="InterPro" id="IPR020472">
    <property type="entry name" value="WD40_PAC1"/>
</dbReference>
<reference evidence="12 13" key="1">
    <citation type="submission" date="2024-07" db="EMBL/GenBank/DDBJ databases">
        <title>Section-level genome sequencing and comparative genomics of Aspergillus sections Usti and Cavernicolus.</title>
        <authorList>
            <consortium name="Lawrence Berkeley National Laboratory"/>
            <person name="Nybo J.L."/>
            <person name="Vesth T.C."/>
            <person name="Theobald S."/>
            <person name="Frisvad J.C."/>
            <person name="Larsen T.O."/>
            <person name="Kjaerboelling I."/>
            <person name="Rothschild-Mancinelli K."/>
            <person name="Lyhne E.K."/>
            <person name="Kogle M.E."/>
            <person name="Barry K."/>
            <person name="Clum A."/>
            <person name="Na H."/>
            <person name="Ledsgaard L."/>
            <person name="Lin J."/>
            <person name="Lipzen A."/>
            <person name="Kuo A."/>
            <person name="Riley R."/>
            <person name="Mondo S."/>
            <person name="LaButti K."/>
            <person name="Haridas S."/>
            <person name="Pangalinan J."/>
            <person name="Salamov A.A."/>
            <person name="Simmons B.A."/>
            <person name="Magnuson J.K."/>
            <person name="Chen J."/>
            <person name="Drula E."/>
            <person name="Henrissat B."/>
            <person name="Wiebenga A."/>
            <person name="Lubbers R.J."/>
            <person name="Gomes A.C."/>
            <person name="Macurrencykelacurrency M.R."/>
            <person name="Stajich J."/>
            <person name="Grigoriev I.V."/>
            <person name="Mortensen U.H."/>
            <person name="De vries R.P."/>
            <person name="Baker S.E."/>
            <person name="Andersen M.R."/>
        </authorList>
    </citation>
    <scope>NUCLEOTIDE SEQUENCE [LARGE SCALE GENOMIC DNA]</scope>
    <source>
        <strain evidence="12 13">CBS 756.74</strain>
    </source>
</reference>
<feature type="region of interest" description="Disordered" evidence="9">
    <location>
        <begin position="441"/>
        <end position="468"/>
    </location>
</feature>
<accession>A0ABR4JDP6</accession>
<keyword evidence="1 6" id="KW-0690">Ribosome biogenesis</keyword>
<dbReference type="Pfam" id="PF08154">
    <property type="entry name" value="NLE"/>
    <property type="match status" value="1"/>
</dbReference>
<feature type="repeat" description="WD" evidence="7">
    <location>
        <begin position="1222"/>
        <end position="1264"/>
    </location>
</feature>
<evidence type="ECO:0000256" key="5">
    <source>
        <dbReference type="ARBA" id="ARBA00023242"/>
    </source>
</evidence>
<feature type="region of interest" description="Disordered" evidence="9">
    <location>
        <begin position="1095"/>
        <end position="1122"/>
    </location>
</feature>
<keyword evidence="3 7" id="KW-0853">WD repeat</keyword>
<dbReference type="InterPro" id="IPR036322">
    <property type="entry name" value="WD40_repeat_dom_sf"/>
</dbReference>
<dbReference type="HAMAP" id="MF_03029">
    <property type="entry name" value="WDR12"/>
    <property type="match status" value="1"/>
</dbReference>
<evidence type="ECO:0000259" key="10">
    <source>
        <dbReference type="Pfam" id="PF08154"/>
    </source>
</evidence>
<protein>
    <recommendedName>
        <fullName evidence="6">Ribosome biogenesis protein YTM1</fullName>
    </recommendedName>
</protein>
<comment type="similarity">
    <text evidence="6">Belongs to the WD repeat WDR12/YTM1 family.</text>
</comment>
<dbReference type="SMART" id="SM00320">
    <property type="entry name" value="WD40"/>
    <property type="match status" value="7"/>
</dbReference>
<comment type="function">
    <text evidence="6">Component of the NOP7 complex, which is required for maturation of the 25S and 5.8S ribosomal RNAs and formation of the 60S ribosome.</text>
</comment>
<dbReference type="Proteomes" id="UP001610444">
    <property type="component" value="Unassembled WGS sequence"/>
</dbReference>
<comment type="subunit">
    <text evidence="6">Component of the NOP7 complex, composed of ERB1, NOP7 and YTM1. Within the NOP7 complex ERB1 appears to interact directly with NOP7 and YTM1. The NOP7 complex also associates with the 66S pre-ribosome.</text>
</comment>
<keyword evidence="5 6" id="KW-0539">Nucleus</keyword>
<feature type="repeat" description="WD" evidence="7">
    <location>
        <begin position="1012"/>
        <end position="1052"/>
    </location>
</feature>
<dbReference type="GeneID" id="98158845"/>
<evidence type="ECO:0000313" key="13">
    <source>
        <dbReference type="Proteomes" id="UP001610444"/>
    </source>
</evidence>
<feature type="coiled-coil region" evidence="8">
    <location>
        <begin position="36"/>
        <end position="63"/>
    </location>
</feature>
<dbReference type="RefSeq" id="XP_070892890.1">
    <property type="nucleotide sequence ID" value="XM_071043681.1"/>
</dbReference>
<gene>
    <name evidence="6" type="primary">YTM1</name>
    <name evidence="12" type="ORF">BJX68DRAFT_259360</name>
</gene>
<keyword evidence="2 6" id="KW-0698">rRNA processing</keyword>
<feature type="domain" description="NLE" evidence="10">
    <location>
        <begin position="866"/>
        <end position="930"/>
    </location>
</feature>
<dbReference type="Pfam" id="PF22766">
    <property type="entry name" value="ZW10_C2"/>
    <property type="match status" value="1"/>
</dbReference>
<dbReference type="PROSITE" id="PS50082">
    <property type="entry name" value="WD_REPEATS_2"/>
    <property type="match status" value="5"/>
</dbReference>
<dbReference type="CDD" id="cd00200">
    <property type="entry name" value="WD40"/>
    <property type="match status" value="1"/>
</dbReference>
<evidence type="ECO:0000256" key="8">
    <source>
        <dbReference type="SAM" id="Coils"/>
    </source>
</evidence>
<dbReference type="Gene3D" id="1.10.357.150">
    <property type="match status" value="1"/>
</dbReference>
<dbReference type="InterPro" id="IPR055148">
    <property type="entry name" value="ZW10_C_2"/>
</dbReference>
<dbReference type="InterPro" id="IPR001680">
    <property type="entry name" value="WD40_rpt"/>
</dbReference>
<dbReference type="PROSITE" id="PS00678">
    <property type="entry name" value="WD_REPEATS_1"/>
    <property type="match status" value="1"/>
</dbReference>
<feature type="repeat" description="WD" evidence="7">
    <location>
        <begin position="1061"/>
        <end position="1102"/>
    </location>
</feature>
<organism evidence="12 13">
    <name type="scientific">Aspergillus pseudodeflectus</name>
    <dbReference type="NCBI Taxonomy" id="176178"/>
    <lineage>
        <taxon>Eukaryota</taxon>
        <taxon>Fungi</taxon>
        <taxon>Dikarya</taxon>
        <taxon>Ascomycota</taxon>
        <taxon>Pezizomycotina</taxon>
        <taxon>Eurotiomycetes</taxon>
        <taxon>Eurotiomycetidae</taxon>
        <taxon>Eurotiales</taxon>
        <taxon>Aspergillaceae</taxon>
        <taxon>Aspergillus</taxon>
        <taxon>Aspergillus subgen. Nidulantes</taxon>
    </lineage>
</organism>
<dbReference type="PANTHER" id="PTHR12205">
    <property type="entry name" value="CENTROMERE/KINETOCHORE PROTEIN ZW10"/>
    <property type="match status" value="1"/>
</dbReference>
<dbReference type="PROSITE" id="PS50294">
    <property type="entry name" value="WD_REPEATS_REGION"/>
    <property type="match status" value="2"/>
</dbReference>
<comment type="caution">
    <text evidence="12">The sequence shown here is derived from an EMBL/GenBank/DDBJ whole genome shotgun (WGS) entry which is preliminary data.</text>
</comment>
<dbReference type="PANTHER" id="PTHR12205:SF0">
    <property type="entry name" value="CENTROMERE_KINETOCHORE PROTEIN ZW10 HOMOLOG"/>
    <property type="match status" value="1"/>
</dbReference>
<evidence type="ECO:0000259" key="11">
    <source>
        <dbReference type="Pfam" id="PF22766"/>
    </source>
</evidence>
<dbReference type="PRINTS" id="PR00320">
    <property type="entry name" value="GPROTEINBRPT"/>
</dbReference>
<evidence type="ECO:0000256" key="7">
    <source>
        <dbReference type="PROSITE-ProRule" id="PRU00221"/>
    </source>
</evidence>
<dbReference type="InterPro" id="IPR046362">
    <property type="entry name" value="Zw10/DSL1_C_sf"/>
</dbReference>
<feature type="region of interest" description="Disordered" evidence="9">
    <location>
        <begin position="491"/>
        <end position="516"/>
    </location>
</feature>
<dbReference type="EMBL" id="JBFXLR010000088">
    <property type="protein sequence ID" value="KAL2838163.1"/>
    <property type="molecule type" value="Genomic_DNA"/>
</dbReference>
<dbReference type="Pfam" id="PF00400">
    <property type="entry name" value="WD40"/>
    <property type="match status" value="5"/>
</dbReference>
<feature type="repeat" description="WD" evidence="7">
    <location>
        <begin position="1135"/>
        <end position="1177"/>
    </location>
</feature>
<comment type="subcellular location">
    <subcellularLocation>
        <location evidence="6">Nucleus</location>
        <location evidence="6">Nucleolus</location>
    </subcellularLocation>
    <subcellularLocation>
        <location evidence="6">Nucleus</location>
        <location evidence="6">Nucleoplasm</location>
    </subcellularLocation>
</comment>
<dbReference type="InterPro" id="IPR012972">
    <property type="entry name" value="NLE"/>
</dbReference>
<keyword evidence="8" id="KW-0175">Coiled coil</keyword>
<evidence type="ECO:0000256" key="3">
    <source>
        <dbReference type="ARBA" id="ARBA00022574"/>
    </source>
</evidence>
<feature type="domain" description="ZW10 C-terminal helical" evidence="11">
    <location>
        <begin position="663"/>
        <end position="811"/>
    </location>
</feature>
<dbReference type="InterPro" id="IPR015943">
    <property type="entry name" value="WD40/YVTN_repeat-like_dom_sf"/>
</dbReference>
<dbReference type="Gene3D" id="2.130.10.10">
    <property type="entry name" value="YVTN repeat-like/Quinoprotein amine dehydrogenase"/>
    <property type="match status" value="1"/>
</dbReference>
<feature type="repeat" description="WD" evidence="7">
    <location>
        <begin position="985"/>
        <end position="1007"/>
    </location>
</feature>
<evidence type="ECO:0000256" key="6">
    <source>
        <dbReference type="HAMAP-Rule" id="MF_03029"/>
    </source>
</evidence>
<dbReference type="InterPro" id="IPR028599">
    <property type="entry name" value="WDR12/Ytm1"/>
</dbReference>
<keyword evidence="4" id="KW-0677">Repeat</keyword>
<sequence>MSGQLSEQEISKAVLDFAADGTYPEAEQVVAVEFPLSALSRELELITQARDQVEAEISSLSQENDFNVDEWISQAKQLHADLERSRLTAREIVKQHGNTLPLQSNVEDAAAKVDLVEKEIIFNQAVTNTLEEVQSICRQLDSTRALYQDGRITDAIENLEAIEHAINQDSYFKHTNVRGLLLENVSSLRQDIVNVLHSRWNQHFKLDHKEGTFRISKDALEETISALACLDELAAVNEQFQKDLFLVVIDPILLPGRNGYSHEIQVLEGSICLEPEPSPASVRDVLDRVGTVLAFLHHSLPLAIQSPLSDTFIPAISSKIISHWLSTAIPTELEGLGWFEATLNHVLGFTKLIGSLNWHGQEELLSWVNQAPRLWLTRRRIDSLDQVRKVLSASKGDSRQVERVEKRQVHASDEVFLDNSTLDDWDAGWDDQNHDDEVVSAWGLDDDKDDSKAAKASAGVDDEEDDGAEDAWGWAEDDEEDQSFEDTAPNKAVTEAKPSQDQKHKSQSGPREITLKEHYTITDVPDSILHVIRQQVADSVAISQPANTSTLVSSSGAGLLALPTLILAMFKATASSFYSLKLNCGQMYLYNDSLYLSERVREVADENQLPRLYADVDALARFGKLAYSKEMQTQRTIVTDLLDGAQGFSQCSEQPFLGECENAVSATVDRLQDVYAEWQPILSHSALLQAIGSLVSTVINKIIIDIVDLGDISEAQSQKLVSFCNQLSGLERLFLPANSDSNEPVPMTAVYVRNWLKFQYLINILESSLADIKFLWVEGELSLEFSADEVVDLIEALFAESDYRRKAIAEIRRISSMFFGVFLSLLVNTQNLESQGPLSSSESSRSNMDNTQLSTANSLHAAQRQVRVQLTSQQGDIALPDSTGPILVPTGLRRYALSTLVNNLLGNDKPIPFEFLINGAFLRTSIDEYLTANGISAETTLEIEYVRALIPPLHIASYEHDDWVSAVDVLSGTSASSIPQGQERILSGSYDGLLRVWNTSSQVVATSPSPTEGGHTSSIKAAKFVSPNSIVSAGLDRTVRLWKYSESEDGFSGKIAPQLELYGHKSGINSLSVHAPSNRILSASADHNVGFWSTRKSDAPAAPENLLPSTGSRTSKRRKLNTSVSVSQRGSLALLSAHTAPVSAAIFDAKDSTVGYSASWDHSLRTWDLVTASLVDTRTTSHSLLSLEHLPDHHLLATGTSARHITLIDPRASATTISAMTLRGHTNAVVTLARDPNSTYGLISGSHDGTCRIWDLRATKTDKGAAVGDSVYSISRKSLEEEGKANSKRVGGEGVKVFSVCWDRQVGIVSAGEDKRIQINRGEGVLSSS</sequence>